<evidence type="ECO:0000313" key="1">
    <source>
        <dbReference type="EMBL" id="ALN66192.1"/>
    </source>
</evidence>
<reference evidence="1 2" key="1">
    <citation type="submission" date="2015-11" db="EMBL/GenBank/DDBJ databases">
        <title>Comparative analysis of genome sequences of three different virulent isolates of white spot syndrome virus.</title>
        <authorList>
            <person name="Gao M."/>
            <person name="Yang F."/>
            <person name="Xu L."/>
            <person name="Li F."/>
        </authorList>
    </citation>
    <scope>NUCLEOTIDE SEQUENCE [LARGE SCALE GENOMIC DNA]</scope>
    <source>
        <strain evidence="1 2">CN02</strain>
    </source>
</reference>
<evidence type="ECO:0000313" key="2">
    <source>
        <dbReference type="Proteomes" id="UP000281341"/>
    </source>
</evidence>
<name>A0A0S2E5Y9_9VIRU</name>
<evidence type="ECO:0008006" key="3">
    <source>
        <dbReference type="Google" id="ProtNLM"/>
    </source>
</evidence>
<protein>
    <recommendedName>
        <fullName evidence="3">Wsv203</fullName>
    </recommendedName>
</protein>
<dbReference type="EMBL" id="KT995470">
    <property type="protein sequence ID" value="ALN66192.1"/>
    <property type="molecule type" value="Genomic_DNA"/>
</dbReference>
<accession>A0A0S2E5Y9</accession>
<organism evidence="1 2">
    <name type="scientific">White spot syndrome virus</name>
    <dbReference type="NCBI Taxonomy" id="342409"/>
    <lineage>
        <taxon>Viruses</taxon>
        <taxon>Viruses incertae sedis</taxon>
        <taxon>Naldaviricetes</taxon>
        <taxon>Nimaviridae</taxon>
        <taxon>Whispovirus</taxon>
    </lineage>
</organism>
<dbReference type="Proteomes" id="UP000281341">
    <property type="component" value="Segment"/>
</dbReference>
<sequence>MSSSEGGPLGRPNVRLLQKWLVQKRTLTLVSFWNRRFWRGWAPRTGIASSDLPFREEILLILHLKNFLKIFLGRSSLEGGPLGRPNVKFRGWTAGSTQCQITPEMACPEISKHISGTDVSGTCVRCKNNTNILVHFIVLFHLSTLHLQEIHICQHQSSSIPFFLLLPKARHFSCHVLPLFQYHSRQPLVFFRGR</sequence>
<proteinExistence type="predicted"/>